<proteinExistence type="predicted"/>
<dbReference type="AlphaFoldDB" id="A0A4Y2IZ50"/>
<evidence type="ECO:0000313" key="2">
    <source>
        <dbReference type="Proteomes" id="UP000499080"/>
    </source>
</evidence>
<dbReference type="EMBL" id="BGPR01003017">
    <property type="protein sequence ID" value="GBM82539.1"/>
    <property type="molecule type" value="Genomic_DNA"/>
</dbReference>
<dbReference type="Proteomes" id="UP000499080">
    <property type="component" value="Unassembled WGS sequence"/>
</dbReference>
<sequence length="157" mass="17783">MIWEGSIDKEKNFRFGLIEFLDNGNLLKGMMVAKTFVDLSKGTIPVRVANLSDKPNVIKKGEVLAKCAPVTCIERLDIKPVFRISDDVGRMKLTQHRIDTGNHRPMRQNATRLPFAKVEEVKDILRDMQEKDVNPHLVLGPLPSFWSGIKMVPQGFV</sequence>
<reference evidence="1 2" key="1">
    <citation type="journal article" date="2019" name="Sci. Rep.">
        <title>Orb-weaving spider Araneus ventricosus genome elucidates the spidroin gene catalogue.</title>
        <authorList>
            <person name="Kono N."/>
            <person name="Nakamura H."/>
            <person name="Ohtoshi R."/>
            <person name="Moran D.A.P."/>
            <person name="Shinohara A."/>
            <person name="Yoshida Y."/>
            <person name="Fujiwara M."/>
            <person name="Mori M."/>
            <person name="Tomita M."/>
            <person name="Arakawa K."/>
        </authorList>
    </citation>
    <scope>NUCLEOTIDE SEQUENCE [LARGE SCALE GENOMIC DNA]</scope>
</reference>
<protein>
    <submittedName>
        <fullName evidence="1">Uncharacterized protein</fullName>
    </submittedName>
</protein>
<gene>
    <name evidence="1" type="ORF">AVEN_29327_1</name>
</gene>
<name>A0A4Y2IZ50_ARAVE</name>
<accession>A0A4Y2IZ50</accession>
<evidence type="ECO:0000313" key="1">
    <source>
        <dbReference type="EMBL" id="GBM82539.1"/>
    </source>
</evidence>
<comment type="caution">
    <text evidence="1">The sequence shown here is derived from an EMBL/GenBank/DDBJ whole genome shotgun (WGS) entry which is preliminary data.</text>
</comment>
<dbReference type="OrthoDB" id="112267at2759"/>
<organism evidence="1 2">
    <name type="scientific">Araneus ventricosus</name>
    <name type="common">Orbweaver spider</name>
    <name type="synonym">Epeira ventricosa</name>
    <dbReference type="NCBI Taxonomy" id="182803"/>
    <lineage>
        <taxon>Eukaryota</taxon>
        <taxon>Metazoa</taxon>
        <taxon>Ecdysozoa</taxon>
        <taxon>Arthropoda</taxon>
        <taxon>Chelicerata</taxon>
        <taxon>Arachnida</taxon>
        <taxon>Araneae</taxon>
        <taxon>Araneomorphae</taxon>
        <taxon>Entelegynae</taxon>
        <taxon>Araneoidea</taxon>
        <taxon>Araneidae</taxon>
        <taxon>Araneus</taxon>
    </lineage>
</organism>
<keyword evidence="2" id="KW-1185">Reference proteome</keyword>